<feature type="compositionally biased region" description="Polar residues" evidence="2">
    <location>
        <begin position="78"/>
        <end position="88"/>
    </location>
</feature>
<name>A0A7R9FM57_9NEOP</name>
<feature type="domain" description="PPC89 centrosome localisation" evidence="3">
    <location>
        <begin position="326"/>
        <end position="371"/>
    </location>
</feature>
<feature type="region of interest" description="Disordered" evidence="2">
    <location>
        <begin position="67"/>
        <end position="88"/>
    </location>
</feature>
<dbReference type="Pfam" id="PF14197">
    <property type="entry name" value="Cep57_CLD_2"/>
    <property type="match status" value="1"/>
</dbReference>
<sequence length="521" mass="59055">MNMKINVCYDSTINSTFVNELRVSGFNQGETKTSLEKLVQTNFAVIGITKAVASHPLVIPEEAFAQSTATEQPPPNTFMVNNTAPGTTSLEQLKDNHIHPVAVPSTLQRKVHQQQRKRHSSPSSDSDTFGYLDEPSNPSDHFDPDEIDDSDDPEAVENSFHHNSFEEMLPTPKENRKITRVMKPASRVVVFKKVLFEDKYKDYHRMQIETFDYILEAIKEDLATHSNFRDCVSPEEKLTITISSEEQDLCVHQRLSIEGRIKNMDEEMTQLRVRLEQQRTDNDETKRQLTDKESEIKNVNKERDGIQESLVACNTELESLKKLDISKDGTIASLRLEKDRFVSQLEERRQESLKLRAELETVQEDLTHMRSGVSPNIIVVTKSSTVPPLHPWDLKMVDIAAVKVNPEAVRGMLYHNMPILPRDPPDAFRPKPRFSVTYPTPAPEILAKPEIGLSVGGDHEKAIAQDLNKAENEENNAAEKVDDEFGLDDPAQQDPRMEVPNDQINNDEAARKDDAKEVNSV</sequence>
<evidence type="ECO:0000313" key="4">
    <source>
        <dbReference type="EMBL" id="CAD7455050.1"/>
    </source>
</evidence>
<feature type="compositionally biased region" description="Basic residues" evidence="2">
    <location>
        <begin position="109"/>
        <end position="120"/>
    </location>
</feature>
<dbReference type="InterPro" id="IPR025925">
    <property type="entry name" value="PPC89_CLD"/>
</dbReference>
<dbReference type="AlphaFoldDB" id="A0A7R9FM57"/>
<accession>A0A7R9FM57</accession>
<evidence type="ECO:0000259" key="3">
    <source>
        <dbReference type="Pfam" id="PF14197"/>
    </source>
</evidence>
<organism evidence="4">
    <name type="scientific">Timema tahoe</name>
    <dbReference type="NCBI Taxonomy" id="61484"/>
    <lineage>
        <taxon>Eukaryota</taxon>
        <taxon>Metazoa</taxon>
        <taxon>Ecdysozoa</taxon>
        <taxon>Arthropoda</taxon>
        <taxon>Hexapoda</taxon>
        <taxon>Insecta</taxon>
        <taxon>Pterygota</taxon>
        <taxon>Neoptera</taxon>
        <taxon>Polyneoptera</taxon>
        <taxon>Phasmatodea</taxon>
        <taxon>Timematodea</taxon>
        <taxon>Timematoidea</taxon>
        <taxon>Timematidae</taxon>
        <taxon>Timema</taxon>
    </lineage>
</organism>
<reference evidence="4" key="1">
    <citation type="submission" date="2020-11" db="EMBL/GenBank/DDBJ databases">
        <authorList>
            <person name="Tran Van P."/>
        </authorList>
    </citation>
    <scope>NUCLEOTIDE SEQUENCE</scope>
</reference>
<protein>
    <recommendedName>
        <fullName evidence="3">PPC89 centrosome localisation domain-containing protein</fullName>
    </recommendedName>
</protein>
<feature type="region of interest" description="Disordered" evidence="2">
    <location>
        <begin position="467"/>
        <end position="521"/>
    </location>
</feature>
<feature type="compositionally biased region" description="Basic and acidic residues" evidence="2">
    <location>
        <begin position="508"/>
        <end position="521"/>
    </location>
</feature>
<dbReference type="EMBL" id="OE000785">
    <property type="protein sequence ID" value="CAD7455050.1"/>
    <property type="molecule type" value="Genomic_DNA"/>
</dbReference>
<feature type="compositionally biased region" description="Acidic residues" evidence="2">
    <location>
        <begin position="143"/>
        <end position="155"/>
    </location>
</feature>
<evidence type="ECO:0000256" key="2">
    <source>
        <dbReference type="SAM" id="MobiDB-lite"/>
    </source>
</evidence>
<keyword evidence="1" id="KW-0175">Coiled coil</keyword>
<feature type="region of interest" description="Disordered" evidence="2">
    <location>
        <begin position="107"/>
        <end position="172"/>
    </location>
</feature>
<feature type="compositionally biased region" description="Basic and acidic residues" evidence="2">
    <location>
        <begin position="467"/>
        <end position="480"/>
    </location>
</feature>
<evidence type="ECO:0000256" key="1">
    <source>
        <dbReference type="SAM" id="Coils"/>
    </source>
</evidence>
<proteinExistence type="predicted"/>
<gene>
    <name evidence="4" type="ORF">TTEB3V08_LOCUS3135</name>
</gene>
<feature type="coiled-coil region" evidence="1">
    <location>
        <begin position="261"/>
        <end position="365"/>
    </location>
</feature>